<sequence length="278" mass="30470">MTFPPGTQRRLCCRRCLMFRLFLTLIILLSAFNALAAERVVILAPAAADVFYKLGAGDRVAGVTKNVTEFPDAVKVGTHIRPNAEIIRSLRPDLIITGSADEYYADAVKAITGAAVYKYDPLNLEEILTAVMEIGKITGHERQAEALAAELRAKLASVKPLKEKPGVIYEISQLPYIVAGRGNIAASVVSAAGGEILTDSDGKLVKLSVEKAVALQPDVYIWQTGPMNRNPVEPEKRPEFAKMKTKWIHADERKYSRANTGSFDAVLELNSALRKLYE</sequence>
<dbReference type="InterPro" id="IPR002491">
    <property type="entry name" value="ABC_transptr_periplasmic_BD"/>
</dbReference>
<evidence type="ECO:0000256" key="1">
    <source>
        <dbReference type="SAM" id="SignalP"/>
    </source>
</evidence>
<proteinExistence type="predicted"/>
<keyword evidence="4" id="KW-1185">Reference proteome</keyword>
<dbReference type="Gene3D" id="3.40.50.1980">
    <property type="entry name" value="Nitrogenase molybdenum iron protein domain"/>
    <property type="match status" value="2"/>
</dbReference>
<reference evidence="3 4" key="1">
    <citation type="submission" date="2019-01" db="EMBL/GenBank/DDBJ databases">
        <title>Geovibrio thiophilus DSM 11263, complete genome.</title>
        <authorList>
            <person name="Spring S."/>
            <person name="Bunk B."/>
            <person name="Sproer C."/>
        </authorList>
    </citation>
    <scope>NUCLEOTIDE SEQUENCE [LARGE SCALE GENOMIC DNA]</scope>
    <source>
        <strain evidence="3 4">DSM 11263</strain>
    </source>
</reference>
<name>A0A3R5UZ88_9BACT</name>
<feature type="signal peptide" evidence="1">
    <location>
        <begin position="1"/>
        <end position="36"/>
    </location>
</feature>
<evidence type="ECO:0000313" key="3">
    <source>
        <dbReference type="EMBL" id="QAR33433.1"/>
    </source>
</evidence>
<dbReference type="Pfam" id="PF01497">
    <property type="entry name" value="Peripla_BP_2"/>
    <property type="match status" value="1"/>
</dbReference>
<feature type="chain" id="PRO_5018698096" evidence="1">
    <location>
        <begin position="37"/>
        <end position="278"/>
    </location>
</feature>
<dbReference type="InterPro" id="IPR050902">
    <property type="entry name" value="ABC_Transporter_SBP"/>
</dbReference>
<keyword evidence="1" id="KW-0732">Signal</keyword>
<evidence type="ECO:0000313" key="4">
    <source>
        <dbReference type="Proteomes" id="UP000287502"/>
    </source>
</evidence>
<accession>A0A3R5UZ88</accession>
<dbReference type="EMBL" id="CP035108">
    <property type="protein sequence ID" value="QAR33433.1"/>
    <property type="molecule type" value="Genomic_DNA"/>
</dbReference>
<gene>
    <name evidence="3" type="ORF">EP073_08475</name>
</gene>
<feature type="domain" description="Fe/B12 periplasmic-binding" evidence="2">
    <location>
        <begin position="39"/>
        <end position="278"/>
    </location>
</feature>
<organism evidence="3 4">
    <name type="scientific">Geovibrio thiophilus</name>
    <dbReference type="NCBI Taxonomy" id="139438"/>
    <lineage>
        <taxon>Bacteria</taxon>
        <taxon>Pseudomonadati</taxon>
        <taxon>Deferribacterota</taxon>
        <taxon>Deferribacteres</taxon>
        <taxon>Deferribacterales</taxon>
        <taxon>Geovibrionaceae</taxon>
        <taxon>Geovibrio</taxon>
    </lineage>
</organism>
<dbReference type="KEGG" id="gtl:EP073_08475"/>
<dbReference type="AlphaFoldDB" id="A0A3R5UZ88"/>
<dbReference type="PANTHER" id="PTHR30535">
    <property type="entry name" value="VITAMIN B12-BINDING PROTEIN"/>
    <property type="match status" value="1"/>
</dbReference>
<evidence type="ECO:0000259" key="2">
    <source>
        <dbReference type="PROSITE" id="PS50983"/>
    </source>
</evidence>
<dbReference type="PANTHER" id="PTHR30535:SF34">
    <property type="entry name" value="MOLYBDATE-BINDING PROTEIN MOLA"/>
    <property type="match status" value="1"/>
</dbReference>
<protein>
    <submittedName>
        <fullName evidence="3">Iron ABC transporter substrate-binding protein</fullName>
    </submittedName>
</protein>
<dbReference type="Proteomes" id="UP000287502">
    <property type="component" value="Chromosome"/>
</dbReference>
<dbReference type="PROSITE" id="PS50983">
    <property type="entry name" value="FE_B12_PBP"/>
    <property type="match status" value="1"/>
</dbReference>
<dbReference type="OrthoDB" id="9787772at2"/>
<dbReference type="SUPFAM" id="SSF53807">
    <property type="entry name" value="Helical backbone' metal receptor"/>
    <property type="match status" value="1"/>
</dbReference>